<evidence type="ECO:0000313" key="2">
    <source>
        <dbReference type="Proteomes" id="UP000234254"/>
    </source>
</evidence>
<dbReference type="GeneID" id="36549124"/>
<name>A0A2I1CQV0_ASPC2</name>
<dbReference type="AlphaFoldDB" id="A0A2I1CQV0"/>
<dbReference type="EMBL" id="MSFM01000016">
    <property type="protein sequence ID" value="PKY00006.1"/>
    <property type="molecule type" value="Genomic_DNA"/>
</dbReference>
<keyword evidence="2" id="KW-1185">Reference proteome</keyword>
<evidence type="ECO:0000313" key="1">
    <source>
        <dbReference type="EMBL" id="PKY00006.1"/>
    </source>
</evidence>
<protein>
    <submittedName>
        <fullName evidence="1">Uncharacterized protein</fullName>
    </submittedName>
</protein>
<dbReference type="OrthoDB" id="4579491at2759"/>
<dbReference type="VEuPathDB" id="FungiDB:P168DRAFT_330593"/>
<gene>
    <name evidence="1" type="ORF">P168DRAFT_330593</name>
</gene>
<dbReference type="RefSeq" id="XP_024688600.1">
    <property type="nucleotide sequence ID" value="XM_024841600.1"/>
</dbReference>
<accession>A0A2I1CQV0</accession>
<dbReference type="Proteomes" id="UP000234254">
    <property type="component" value="Unassembled WGS sequence"/>
</dbReference>
<sequence length="368" mass="41661">MFGGRIYPHGSLSFLLRGSFLKPGVFLASRVLATRGHRWSSRSYSVTCDDTDNYQVTVKVKGPHECESNDHREELLTQLENIPHDTHCLRITEDTPPHIEWSLLSKHFRNVRDLELHTGFNEELTDEGIPAHWPLRRLFISDACAEVFRSPFVLEGKVESLVLLGTSGLRFEGPTSEELYRTHGDAVSRGDKEPRYVTVQEGTPEERKIELIWLPDLVVDQMNKRYAGTRAAQLPTSQGNHNLQCLPREVQSNMAKLEIIENDAIDTFNRMAMALPHVVEKLATLNLRSTHALDFHFTAENLFISLLPQLSELQTLVLSVGEVFENEDTLPNLYASIPAGITTLRFRGPASLVRSSQWDTWVESFAST</sequence>
<organism evidence="1 2">
    <name type="scientific">Aspergillus campestris (strain IBT 28561)</name>
    <dbReference type="NCBI Taxonomy" id="1392248"/>
    <lineage>
        <taxon>Eukaryota</taxon>
        <taxon>Fungi</taxon>
        <taxon>Dikarya</taxon>
        <taxon>Ascomycota</taxon>
        <taxon>Pezizomycotina</taxon>
        <taxon>Eurotiomycetes</taxon>
        <taxon>Eurotiomycetidae</taxon>
        <taxon>Eurotiales</taxon>
        <taxon>Aspergillaceae</taxon>
        <taxon>Aspergillus</taxon>
        <taxon>Aspergillus subgen. Circumdati</taxon>
    </lineage>
</organism>
<comment type="caution">
    <text evidence="1">The sequence shown here is derived from an EMBL/GenBank/DDBJ whole genome shotgun (WGS) entry which is preliminary data.</text>
</comment>
<reference evidence="1" key="1">
    <citation type="submission" date="2016-12" db="EMBL/GenBank/DDBJ databases">
        <title>The genomes of Aspergillus section Nigri reveals drivers in fungal speciation.</title>
        <authorList>
            <consortium name="DOE Joint Genome Institute"/>
            <person name="Vesth T.C."/>
            <person name="Nybo J."/>
            <person name="Theobald S."/>
            <person name="Brandl J."/>
            <person name="Frisvad J.C."/>
            <person name="Nielsen K.F."/>
            <person name="Lyhne E.K."/>
            <person name="Kogle M.E."/>
            <person name="Kuo A."/>
            <person name="Riley R."/>
            <person name="Clum A."/>
            <person name="Nolan M."/>
            <person name="Lipzen A."/>
            <person name="Salamov A."/>
            <person name="Henrissat B."/>
            <person name="Wiebenga A."/>
            <person name="De vries R.P."/>
            <person name="Grigoriev I.V."/>
            <person name="Mortensen U.H."/>
            <person name="Andersen M.R."/>
            <person name="Baker S.E."/>
        </authorList>
    </citation>
    <scope>NUCLEOTIDE SEQUENCE</scope>
    <source>
        <strain evidence="1">IBT 28561</strain>
    </source>
</reference>
<proteinExistence type="predicted"/>